<evidence type="ECO:0000256" key="2">
    <source>
        <dbReference type="PROSITE-ProRule" id="PRU00703"/>
    </source>
</evidence>
<feature type="domain" description="CBS" evidence="3">
    <location>
        <begin position="9"/>
        <end position="67"/>
    </location>
</feature>
<dbReference type="OrthoDB" id="9789996at2"/>
<dbReference type="AlphaFoldDB" id="A0A438MAD5"/>
<reference evidence="4 5" key="1">
    <citation type="submission" date="2019-01" db="EMBL/GenBank/DDBJ databases">
        <title>Sequencing the genomes of 1000 actinobacteria strains.</title>
        <authorList>
            <person name="Klenk H.-P."/>
        </authorList>
    </citation>
    <scope>NUCLEOTIDE SEQUENCE [LARGE SCALE GENOMIC DNA]</scope>
    <source>
        <strain evidence="4 5">DSM 43925</strain>
    </source>
</reference>
<dbReference type="PANTHER" id="PTHR43080">
    <property type="entry name" value="CBS DOMAIN-CONTAINING PROTEIN CBSX3, MITOCHONDRIAL"/>
    <property type="match status" value="1"/>
</dbReference>
<dbReference type="SUPFAM" id="SSF54631">
    <property type="entry name" value="CBS-domain pair"/>
    <property type="match status" value="1"/>
</dbReference>
<keyword evidence="1 2" id="KW-0129">CBS domain</keyword>
<protein>
    <submittedName>
        <fullName evidence="4">CBS domain protein</fullName>
    </submittedName>
</protein>
<evidence type="ECO:0000256" key="1">
    <source>
        <dbReference type="ARBA" id="ARBA00023122"/>
    </source>
</evidence>
<dbReference type="CDD" id="cd04622">
    <property type="entry name" value="CBS_pair_HRP1_like"/>
    <property type="match status" value="1"/>
</dbReference>
<dbReference type="InterPro" id="IPR046342">
    <property type="entry name" value="CBS_dom_sf"/>
</dbReference>
<dbReference type="InterPro" id="IPR000644">
    <property type="entry name" value="CBS_dom"/>
</dbReference>
<dbReference type="Pfam" id="PF00571">
    <property type="entry name" value="CBS"/>
    <property type="match status" value="2"/>
</dbReference>
<dbReference type="SMART" id="SM00116">
    <property type="entry name" value="CBS"/>
    <property type="match status" value="2"/>
</dbReference>
<sequence length="139" mass="15267">MKRRVRDVMTRDVVMVSVDSTLVAAARQMREHDIGDVFVLEDGRLFGVLTDRDIVVRAVARGLSPDVVTAGDICSRKLVTVSADDGEWYAVELMRLHTVRRLPVLDRERPVGVLSLGDLAIDLDRDSALATISAAPPNT</sequence>
<dbReference type="PANTHER" id="PTHR43080:SF2">
    <property type="entry name" value="CBS DOMAIN-CONTAINING PROTEIN"/>
    <property type="match status" value="1"/>
</dbReference>
<evidence type="ECO:0000259" key="3">
    <source>
        <dbReference type="PROSITE" id="PS51371"/>
    </source>
</evidence>
<dbReference type="InterPro" id="IPR051257">
    <property type="entry name" value="Diverse_CBS-Domain"/>
</dbReference>
<organism evidence="4 5">
    <name type="scientific">Nonomuraea polychroma</name>
    <dbReference type="NCBI Taxonomy" id="46176"/>
    <lineage>
        <taxon>Bacteria</taxon>
        <taxon>Bacillati</taxon>
        <taxon>Actinomycetota</taxon>
        <taxon>Actinomycetes</taxon>
        <taxon>Streptosporangiales</taxon>
        <taxon>Streptosporangiaceae</taxon>
        <taxon>Nonomuraea</taxon>
    </lineage>
</organism>
<accession>A0A438MAD5</accession>
<feature type="domain" description="CBS" evidence="3">
    <location>
        <begin position="74"/>
        <end position="129"/>
    </location>
</feature>
<proteinExistence type="predicted"/>
<name>A0A438MAD5_9ACTN</name>
<dbReference type="EMBL" id="SAUN01000001">
    <property type="protein sequence ID" value="RVX42692.1"/>
    <property type="molecule type" value="Genomic_DNA"/>
</dbReference>
<dbReference type="Gene3D" id="3.10.580.10">
    <property type="entry name" value="CBS-domain"/>
    <property type="match status" value="1"/>
</dbReference>
<dbReference type="Proteomes" id="UP000284824">
    <property type="component" value="Unassembled WGS sequence"/>
</dbReference>
<comment type="caution">
    <text evidence="4">The sequence shown here is derived from an EMBL/GenBank/DDBJ whole genome shotgun (WGS) entry which is preliminary data.</text>
</comment>
<evidence type="ECO:0000313" key="4">
    <source>
        <dbReference type="EMBL" id="RVX42692.1"/>
    </source>
</evidence>
<gene>
    <name evidence="4" type="ORF">EDD27_5336</name>
</gene>
<keyword evidence="5" id="KW-1185">Reference proteome</keyword>
<evidence type="ECO:0000313" key="5">
    <source>
        <dbReference type="Proteomes" id="UP000284824"/>
    </source>
</evidence>
<dbReference type="RefSeq" id="WP_127934741.1">
    <property type="nucleotide sequence ID" value="NZ_SAUN01000001.1"/>
</dbReference>
<dbReference type="PROSITE" id="PS51371">
    <property type="entry name" value="CBS"/>
    <property type="match status" value="2"/>
</dbReference>